<evidence type="ECO:0000256" key="3">
    <source>
        <dbReference type="SAM" id="Phobius"/>
    </source>
</evidence>
<feature type="compositionally biased region" description="Basic and acidic residues" evidence="2">
    <location>
        <begin position="127"/>
        <end position="137"/>
    </location>
</feature>
<proteinExistence type="inferred from homology"/>
<dbReference type="InterPro" id="IPR036249">
    <property type="entry name" value="Thioredoxin-like_sf"/>
</dbReference>
<dbReference type="SUPFAM" id="SSF52833">
    <property type="entry name" value="Thioredoxin-like"/>
    <property type="match status" value="1"/>
</dbReference>
<dbReference type="InterPro" id="IPR014912">
    <property type="entry name" value="Sep15_SelM_dom"/>
</dbReference>
<evidence type="ECO:0000259" key="4">
    <source>
        <dbReference type="Pfam" id="PF08806"/>
    </source>
</evidence>
<protein>
    <recommendedName>
        <fullName evidence="4">Selenoprotein F/M domain-containing protein</fullName>
    </recommendedName>
</protein>
<keyword evidence="3" id="KW-0472">Membrane</keyword>
<organism evidence="5 6">
    <name type="scientific">Thalassiosira oceanica</name>
    <name type="common">Marine diatom</name>
    <dbReference type="NCBI Taxonomy" id="159749"/>
    <lineage>
        <taxon>Eukaryota</taxon>
        <taxon>Sar</taxon>
        <taxon>Stramenopiles</taxon>
        <taxon>Ochrophyta</taxon>
        <taxon>Bacillariophyta</taxon>
        <taxon>Coscinodiscophyceae</taxon>
        <taxon>Thalassiosirophycidae</taxon>
        <taxon>Thalassiosirales</taxon>
        <taxon>Thalassiosiraceae</taxon>
        <taxon>Thalassiosira</taxon>
    </lineage>
</organism>
<sequence>MSPQQATTGMYGLYAWILLIGGESYLGNSSSFLINGHKQMQLKSFLKEPGGVDLYKNVEVRFISGRKAVLTIFNDGRELEKITLSDYDDKKQLHELFKQKGFDKHSESELQQRRASVAEKPITGRGPVDERRREESKRLRKERVKQLKMARENYMTVGYPIDEKI</sequence>
<dbReference type="EMBL" id="AGNL01047825">
    <property type="protein sequence ID" value="EJK46319.1"/>
    <property type="molecule type" value="Genomic_DNA"/>
</dbReference>
<dbReference type="OrthoDB" id="49166at2759"/>
<feature type="transmembrane region" description="Helical" evidence="3">
    <location>
        <begin position="13"/>
        <end position="34"/>
    </location>
</feature>
<gene>
    <name evidence="5" type="ORF">THAOC_35017</name>
</gene>
<dbReference type="Pfam" id="PF08806">
    <property type="entry name" value="Sep15_SelM"/>
    <property type="match status" value="1"/>
</dbReference>
<dbReference type="Proteomes" id="UP000266841">
    <property type="component" value="Unassembled WGS sequence"/>
</dbReference>
<evidence type="ECO:0000313" key="5">
    <source>
        <dbReference type="EMBL" id="EJK46319.1"/>
    </source>
</evidence>
<keyword evidence="6" id="KW-1185">Reference proteome</keyword>
<feature type="region of interest" description="Disordered" evidence="2">
    <location>
        <begin position="104"/>
        <end position="143"/>
    </location>
</feature>
<reference evidence="5 6" key="1">
    <citation type="journal article" date="2012" name="Genome Biol.">
        <title>Genome and low-iron response of an oceanic diatom adapted to chronic iron limitation.</title>
        <authorList>
            <person name="Lommer M."/>
            <person name="Specht M."/>
            <person name="Roy A.S."/>
            <person name="Kraemer L."/>
            <person name="Andreson R."/>
            <person name="Gutowska M.A."/>
            <person name="Wolf J."/>
            <person name="Bergner S.V."/>
            <person name="Schilhabel M.B."/>
            <person name="Klostermeier U.C."/>
            <person name="Beiko R.G."/>
            <person name="Rosenstiel P."/>
            <person name="Hippler M."/>
            <person name="Laroche J."/>
        </authorList>
    </citation>
    <scope>NUCLEOTIDE SEQUENCE [LARGE SCALE GENOMIC DNA]</scope>
    <source>
        <strain evidence="5 6">CCMP1005</strain>
    </source>
</reference>
<keyword evidence="3" id="KW-1133">Transmembrane helix</keyword>
<comment type="caution">
    <text evidence="5">The sequence shown here is derived from an EMBL/GenBank/DDBJ whole genome shotgun (WGS) entry which is preliminary data.</text>
</comment>
<evidence type="ECO:0000256" key="1">
    <source>
        <dbReference type="ARBA" id="ARBA00005742"/>
    </source>
</evidence>
<comment type="similarity">
    <text evidence="1">Belongs to the selenoprotein M/F family.</text>
</comment>
<dbReference type="Gene3D" id="3.40.30.50">
    <property type="entry name" value="Sep15/SelM thioredoxin-like domain, active-site redox motif"/>
    <property type="match status" value="1"/>
</dbReference>
<keyword evidence="3" id="KW-0812">Transmembrane</keyword>
<dbReference type="InterPro" id="IPR038219">
    <property type="entry name" value="Sep15/SelM_sf"/>
</dbReference>
<feature type="domain" description="Selenoprotein F/M" evidence="4">
    <location>
        <begin position="41"/>
        <end position="102"/>
    </location>
</feature>
<dbReference type="AlphaFoldDB" id="K0R407"/>
<name>K0R407_THAOC</name>
<evidence type="ECO:0000256" key="2">
    <source>
        <dbReference type="SAM" id="MobiDB-lite"/>
    </source>
</evidence>
<evidence type="ECO:0000313" key="6">
    <source>
        <dbReference type="Proteomes" id="UP000266841"/>
    </source>
</evidence>
<accession>K0R407</accession>